<name>A0A059D6V1_EUCGR</name>
<organism evidence="2">
    <name type="scientific">Eucalyptus grandis</name>
    <name type="common">Flooded gum</name>
    <dbReference type="NCBI Taxonomy" id="71139"/>
    <lineage>
        <taxon>Eukaryota</taxon>
        <taxon>Viridiplantae</taxon>
        <taxon>Streptophyta</taxon>
        <taxon>Embryophyta</taxon>
        <taxon>Tracheophyta</taxon>
        <taxon>Spermatophyta</taxon>
        <taxon>Magnoliopsida</taxon>
        <taxon>eudicotyledons</taxon>
        <taxon>Gunneridae</taxon>
        <taxon>Pentapetalae</taxon>
        <taxon>rosids</taxon>
        <taxon>malvids</taxon>
        <taxon>Myrtales</taxon>
        <taxon>Myrtaceae</taxon>
        <taxon>Myrtoideae</taxon>
        <taxon>Eucalypteae</taxon>
        <taxon>Eucalyptus</taxon>
    </lineage>
</organism>
<protein>
    <submittedName>
        <fullName evidence="2">Uncharacterized protein</fullName>
    </submittedName>
</protein>
<accession>A0A059D6V1</accession>
<reference evidence="2" key="1">
    <citation type="submission" date="2013-07" db="EMBL/GenBank/DDBJ databases">
        <title>The genome of Eucalyptus grandis.</title>
        <authorList>
            <person name="Schmutz J."/>
            <person name="Hayes R."/>
            <person name="Myburg A."/>
            <person name="Tuskan G."/>
            <person name="Grattapaglia D."/>
            <person name="Rokhsar D.S."/>
        </authorList>
    </citation>
    <scope>NUCLEOTIDE SEQUENCE</scope>
    <source>
        <tissue evidence="2">Leaf extractions</tissue>
    </source>
</reference>
<feature type="compositionally biased region" description="Basic residues" evidence="1">
    <location>
        <begin position="29"/>
        <end position="42"/>
    </location>
</feature>
<evidence type="ECO:0000256" key="1">
    <source>
        <dbReference type="SAM" id="MobiDB-lite"/>
    </source>
</evidence>
<sequence length="77" mass="9179">MKKKDVHKFIIFQSEMSAHQRKTWNERRGKSHSQKLASHRAMLRPDSTFPSEGFNINFKVLQPKMRKRIVDKILISK</sequence>
<evidence type="ECO:0000313" key="2">
    <source>
        <dbReference type="EMBL" id="KCW85920.1"/>
    </source>
</evidence>
<gene>
    <name evidence="2" type="ORF">EUGRSUZ_B02631</name>
</gene>
<dbReference type="EMBL" id="KK198754">
    <property type="protein sequence ID" value="KCW85920.1"/>
    <property type="molecule type" value="Genomic_DNA"/>
</dbReference>
<feature type="region of interest" description="Disordered" evidence="1">
    <location>
        <begin position="20"/>
        <end position="44"/>
    </location>
</feature>
<dbReference type="InParanoid" id="A0A059D6V1"/>
<dbReference type="AlphaFoldDB" id="A0A059D6V1"/>
<dbReference type="Gramene" id="KCW85920">
    <property type="protein sequence ID" value="KCW85920"/>
    <property type="gene ID" value="EUGRSUZ_B02631"/>
</dbReference>
<proteinExistence type="predicted"/>